<dbReference type="Proteomes" id="UP000277871">
    <property type="component" value="Unassembled WGS sequence"/>
</dbReference>
<evidence type="ECO:0000256" key="1">
    <source>
        <dbReference type="SAM" id="Phobius"/>
    </source>
</evidence>
<organism evidence="2 3">
    <name type="scientific">Kocuria tytonicola</name>
    <dbReference type="NCBI Taxonomy" id="2055946"/>
    <lineage>
        <taxon>Bacteria</taxon>
        <taxon>Bacillati</taxon>
        <taxon>Actinomycetota</taxon>
        <taxon>Actinomycetes</taxon>
        <taxon>Micrococcales</taxon>
        <taxon>Micrococcaceae</taxon>
        <taxon>Kocuria</taxon>
    </lineage>
</organism>
<accession>A0A3L9L6U7</accession>
<comment type="caution">
    <text evidence="2">The sequence shown here is derived from an EMBL/GenBank/DDBJ whole genome shotgun (WGS) entry which is preliminary data.</text>
</comment>
<evidence type="ECO:0000313" key="3">
    <source>
        <dbReference type="Proteomes" id="UP000277871"/>
    </source>
</evidence>
<evidence type="ECO:0000313" key="2">
    <source>
        <dbReference type="EMBL" id="RLY94291.1"/>
    </source>
</evidence>
<keyword evidence="1" id="KW-0472">Membrane</keyword>
<keyword evidence="1" id="KW-0812">Transmembrane</keyword>
<name>A0A3L9L6U7_9MICC</name>
<reference evidence="2 3" key="1">
    <citation type="submission" date="2018-10" db="EMBL/GenBank/DDBJ databases">
        <title>Kocuria tytonicola, new bacteria from the preen glands of American barn owls (Tyto furcata).</title>
        <authorList>
            <person name="Braun M.S."/>
            <person name="Wang E."/>
            <person name="Zimmermann S."/>
            <person name="Boutin S."/>
            <person name="Wagner H."/>
            <person name="Wink M."/>
        </authorList>
    </citation>
    <scope>NUCLEOTIDE SEQUENCE [LARGE SCALE GENOMIC DNA]</scope>
    <source>
        <strain evidence="2 3">473</strain>
    </source>
</reference>
<sequence>MTMPRSGRRAIVPAGCTCQRGWMDIKPVTRATVAKAFVGTVAYLVGLVLFLWHVNGPLSHPMMIAMASAVVVVLTLELRAFPERRRREDGIEMTIHGARCQGSTVVEAPASEIPPLVQRACEANPELDLTLNTVEGGRASTGIAFTSWGERLRFVVRPLSATRTAVTATCRPAFPLELTNWGRSERHLHRFLSGVQQAAATRSAALPRPMS</sequence>
<proteinExistence type="predicted"/>
<protein>
    <submittedName>
        <fullName evidence="2">Uncharacterized protein</fullName>
    </submittedName>
</protein>
<keyword evidence="3" id="KW-1185">Reference proteome</keyword>
<feature type="transmembrane region" description="Helical" evidence="1">
    <location>
        <begin position="33"/>
        <end position="52"/>
    </location>
</feature>
<keyword evidence="1" id="KW-1133">Transmembrane helix</keyword>
<dbReference type="AlphaFoldDB" id="A0A3L9L6U7"/>
<feature type="transmembrane region" description="Helical" evidence="1">
    <location>
        <begin position="58"/>
        <end position="78"/>
    </location>
</feature>
<dbReference type="EMBL" id="RDEX01000001">
    <property type="protein sequence ID" value="RLY94291.1"/>
    <property type="molecule type" value="Genomic_DNA"/>
</dbReference>
<gene>
    <name evidence="2" type="ORF">EAE32_03555</name>
</gene>